<dbReference type="RefSeq" id="WP_115152059.1">
    <property type="nucleotide sequence ID" value="NZ_UGPP01000001.1"/>
</dbReference>
<evidence type="ECO:0000256" key="7">
    <source>
        <dbReference type="ARBA" id="ARBA00022741"/>
    </source>
</evidence>
<reference evidence="14 15" key="1">
    <citation type="submission" date="2018-06" db="EMBL/GenBank/DDBJ databases">
        <authorList>
            <consortium name="Pathogen Informatics"/>
            <person name="Doyle S."/>
        </authorList>
    </citation>
    <scope>NUCLEOTIDE SEQUENCE [LARGE SCALE GENOMIC DNA]</scope>
    <source>
        <strain evidence="14 15">NCTC10571</strain>
    </source>
</reference>
<feature type="domain" description="AAA+ ATPase" evidence="13">
    <location>
        <begin position="37"/>
        <end position="179"/>
    </location>
</feature>
<dbReference type="Gene3D" id="1.10.8.60">
    <property type="match status" value="1"/>
</dbReference>
<dbReference type="PRINTS" id="PR00300">
    <property type="entry name" value="CLPPROTEASEA"/>
</dbReference>
<dbReference type="PANTHER" id="PTHR11669:SF0">
    <property type="entry name" value="PROTEIN STICHEL-LIKE 2"/>
    <property type="match status" value="1"/>
</dbReference>
<keyword evidence="12" id="KW-0175">Coiled coil</keyword>
<organism evidence="14 15">
    <name type="scientific">Megamonas hypermegale</name>
    <dbReference type="NCBI Taxonomy" id="158847"/>
    <lineage>
        <taxon>Bacteria</taxon>
        <taxon>Bacillati</taxon>
        <taxon>Bacillota</taxon>
        <taxon>Negativicutes</taxon>
        <taxon>Selenomonadales</taxon>
        <taxon>Selenomonadaceae</taxon>
        <taxon>Megamonas</taxon>
    </lineage>
</organism>
<dbReference type="GO" id="GO:0003677">
    <property type="term" value="F:DNA binding"/>
    <property type="evidence" value="ECO:0007669"/>
    <property type="project" value="InterPro"/>
</dbReference>
<dbReference type="Gene3D" id="1.20.272.10">
    <property type="match status" value="1"/>
</dbReference>
<dbReference type="EMBL" id="UGPP01000001">
    <property type="protein sequence ID" value="STY71912.1"/>
    <property type="molecule type" value="Genomic_DNA"/>
</dbReference>
<keyword evidence="10" id="KW-0239">DNA-directed DNA polymerase</keyword>
<evidence type="ECO:0000256" key="4">
    <source>
        <dbReference type="ARBA" id="ARBA00022695"/>
    </source>
</evidence>
<sequence>MAYMALYRKWRPQDFSDLIGQEHISETLSNAISTGKVAHAYLFSGPRGTGKTSTAKILAKALNCEHGPTPTPCNQCVCCQKINDGSFMDVFEIDAASNRGIDEIRDLRETVKFAPVDGKYKVYIIDEVHMLTTEAFNALLKTLEEPPSHVVFILATTEVHKVPITIQSRCQRYDFKRITKDDILKRLVMITDEMGLNADKDALSIIAIQADGGMRDALSLLDQCLAFTKDELTVTQVRKVLGLVGHDWVWQITDALAKKDSQTILTILDEVIAQGKEIKQLLNELVLHFRSIMLYKASNKLLNLNMYFEDEEVLSRQAKEFTHDQIMQIIQKIHEAINEIKWASQPRITAEVLFLKLCWQGEAENNNSEKIMPMMNNMPAVNNKGASEAKIMALEQTVSRLDRIVKALSSQLANMQEQYKSAPITNAPMMNTSVEPRQNTVKRASKIVKNEPVHTNIMPMENADATAIWQNVLAGLNARRKKVVVACVNRALPYRIADNQFFIHFDSPFLQARTEKDDYRLLIEEVLENVTGHNLRLVCTCGDLKITQMPQVNTTLNNNVDKIQEIKAPKVTIPMIEDEDVLPQGDYQADIPMPTDEDYVDIAPTDVDYDNMTPEGKHTLQTAIEIFGGKIIPEDNK</sequence>
<proteinExistence type="inferred from homology"/>
<keyword evidence="5" id="KW-0235">DNA replication</keyword>
<dbReference type="GO" id="GO:0009360">
    <property type="term" value="C:DNA polymerase III complex"/>
    <property type="evidence" value="ECO:0007669"/>
    <property type="project" value="InterPro"/>
</dbReference>
<dbReference type="Pfam" id="PF12169">
    <property type="entry name" value="DNA_pol3_gamma3"/>
    <property type="match status" value="1"/>
</dbReference>
<dbReference type="NCBIfam" id="TIGR02397">
    <property type="entry name" value="dnaX_nterm"/>
    <property type="match status" value="1"/>
</dbReference>
<dbReference type="InterPro" id="IPR001270">
    <property type="entry name" value="ClpA/B"/>
</dbReference>
<evidence type="ECO:0000313" key="14">
    <source>
        <dbReference type="EMBL" id="STY71912.1"/>
    </source>
</evidence>
<dbReference type="SUPFAM" id="SSF48019">
    <property type="entry name" value="post-AAA+ oligomerization domain-like"/>
    <property type="match status" value="1"/>
</dbReference>
<dbReference type="GO" id="GO:0006261">
    <property type="term" value="P:DNA-templated DNA replication"/>
    <property type="evidence" value="ECO:0007669"/>
    <property type="project" value="TreeGrafter"/>
</dbReference>
<dbReference type="GO" id="GO:0046872">
    <property type="term" value="F:metal ion binding"/>
    <property type="evidence" value="ECO:0007669"/>
    <property type="project" value="UniProtKB-KW"/>
</dbReference>
<evidence type="ECO:0000256" key="11">
    <source>
        <dbReference type="ARBA" id="ARBA00049244"/>
    </source>
</evidence>
<dbReference type="GO" id="GO:0003887">
    <property type="term" value="F:DNA-directed DNA polymerase activity"/>
    <property type="evidence" value="ECO:0007669"/>
    <property type="project" value="UniProtKB-KW"/>
</dbReference>
<keyword evidence="7" id="KW-0547">Nucleotide-binding</keyword>
<dbReference type="SMART" id="SM00382">
    <property type="entry name" value="AAA"/>
    <property type="match status" value="1"/>
</dbReference>
<dbReference type="Pfam" id="PF22608">
    <property type="entry name" value="DNAX_ATPase_lid"/>
    <property type="match status" value="1"/>
</dbReference>
<dbReference type="InterPro" id="IPR027417">
    <property type="entry name" value="P-loop_NTPase"/>
</dbReference>
<dbReference type="PANTHER" id="PTHR11669">
    <property type="entry name" value="REPLICATION FACTOR C / DNA POLYMERASE III GAMMA-TAU SUBUNIT"/>
    <property type="match status" value="1"/>
</dbReference>
<keyword evidence="4 14" id="KW-0548">Nucleotidyltransferase</keyword>
<dbReference type="Gene3D" id="3.40.50.300">
    <property type="entry name" value="P-loop containing nucleotide triphosphate hydrolases"/>
    <property type="match status" value="1"/>
</dbReference>
<evidence type="ECO:0000256" key="6">
    <source>
        <dbReference type="ARBA" id="ARBA00022723"/>
    </source>
</evidence>
<evidence type="ECO:0000256" key="1">
    <source>
        <dbReference type="ARBA" id="ARBA00006360"/>
    </source>
</evidence>
<keyword evidence="9" id="KW-0067">ATP-binding</keyword>
<feature type="coiled-coil region" evidence="12">
    <location>
        <begin position="391"/>
        <end position="418"/>
    </location>
</feature>
<evidence type="ECO:0000256" key="12">
    <source>
        <dbReference type="SAM" id="Coils"/>
    </source>
</evidence>
<accession>A0A378NU54</accession>
<name>A0A378NU54_9FIRM</name>
<dbReference type="AlphaFoldDB" id="A0A378NU54"/>
<dbReference type="NCBIfam" id="NF004046">
    <property type="entry name" value="PRK05563.1"/>
    <property type="match status" value="1"/>
</dbReference>
<dbReference type="InterPro" id="IPR003593">
    <property type="entry name" value="AAA+_ATPase"/>
</dbReference>
<dbReference type="CDD" id="cd00009">
    <property type="entry name" value="AAA"/>
    <property type="match status" value="1"/>
</dbReference>
<evidence type="ECO:0000256" key="8">
    <source>
        <dbReference type="ARBA" id="ARBA00022833"/>
    </source>
</evidence>
<dbReference type="CDD" id="cd18137">
    <property type="entry name" value="HLD_clamp_pol_III_gamma_tau"/>
    <property type="match status" value="1"/>
</dbReference>
<evidence type="ECO:0000313" key="15">
    <source>
        <dbReference type="Proteomes" id="UP000255234"/>
    </source>
</evidence>
<dbReference type="InterPro" id="IPR022754">
    <property type="entry name" value="DNA_pol_III_gamma-3"/>
</dbReference>
<dbReference type="InterPro" id="IPR008921">
    <property type="entry name" value="DNA_pol3_clamp-load_cplx_C"/>
</dbReference>
<dbReference type="InterPro" id="IPR012763">
    <property type="entry name" value="DNA_pol_III_sug/sutau_N"/>
</dbReference>
<protein>
    <recommendedName>
        <fullName evidence="2">DNA-directed DNA polymerase</fullName>
        <ecNumber evidence="2">2.7.7.7</ecNumber>
    </recommendedName>
</protein>
<evidence type="ECO:0000259" key="13">
    <source>
        <dbReference type="SMART" id="SM00382"/>
    </source>
</evidence>
<evidence type="ECO:0000256" key="9">
    <source>
        <dbReference type="ARBA" id="ARBA00022840"/>
    </source>
</evidence>
<evidence type="ECO:0000256" key="10">
    <source>
        <dbReference type="ARBA" id="ARBA00022932"/>
    </source>
</evidence>
<dbReference type="Pfam" id="PF13177">
    <property type="entry name" value="DNA_pol3_delta2"/>
    <property type="match status" value="1"/>
</dbReference>
<keyword evidence="8" id="KW-0862">Zinc</keyword>
<dbReference type="EC" id="2.7.7.7" evidence="2"/>
<evidence type="ECO:0000256" key="2">
    <source>
        <dbReference type="ARBA" id="ARBA00012417"/>
    </source>
</evidence>
<comment type="catalytic activity">
    <reaction evidence="11">
        <text>DNA(n) + a 2'-deoxyribonucleoside 5'-triphosphate = DNA(n+1) + diphosphate</text>
        <dbReference type="Rhea" id="RHEA:22508"/>
        <dbReference type="Rhea" id="RHEA-COMP:17339"/>
        <dbReference type="Rhea" id="RHEA-COMP:17340"/>
        <dbReference type="ChEBI" id="CHEBI:33019"/>
        <dbReference type="ChEBI" id="CHEBI:61560"/>
        <dbReference type="ChEBI" id="CHEBI:173112"/>
        <dbReference type="EC" id="2.7.7.7"/>
    </reaction>
</comment>
<evidence type="ECO:0000256" key="5">
    <source>
        <dbReference type="ARBA" id="ARBA00022705"/>
    </source>
</evidence>
<dbReference type="InterPro" id="IPR050238">
    <property type="entry name" value="DNA_Rep/Repair_Clamp_Loader"/>
</dbReference>
<dbReference type="GO" id="GO:0005524">
    <property type="term" value="F:ATP binding"/>
    <property type="evidence" value="ECO:0007669"/>
    <property type="project" value="UniProtKB-KW"/>
</dbReference>
<dbReference type="FunFam" id="3.40.50.300:FF:000014">
    <property type="entry name" value="DNA polymerase III subunit gamma/tau"/>
    <property type="match status" value="1"/>
</dbReference>
<keyword evidence="3 14" id="KW-0808">Transferase</keyword>
<dbReference type="FunFam" id="1.10.8.60:FF:000013">
    <property type="entry name" value="DNA polymerase III subunit gamma/tau"/>
    <property type="match status" value="1"/>
</dbReference>
<evidence type="ECO:0000256" key="3">
    <source>
        <dbReference type="ARBA" id="ARBA00022679"/>
    </source>
</evidence>
<gene>
    <name evidence="14" type="primary">dnaX</name>
    <name evidence="14" type="ORF">NCTC10571_02090</name>
</gene>
<dbReference type="Proteomes" id="UP000255234">
    <property type="component" value="Unassembled WGS sequence"/>
</dbReference>
<dbReference type="InterPro" id="IPR045085">
    <property type="entry name" value="HLD_clamp_pol_III_gamma_tau"/>
</dbReference>
<comment type="similarity">
    <text evidence="1">Belongs to the DnaX/STICHEL family.</text>
</comment>
<keyword evidence="6" id="KW-0479">Metal-binding</keyword>
<dbReference type="SUPFAM" id="SSF52540">
    <property type="entry name" value="P-loop containing nucleoside triphosphate hydrolases"/>
    <property type="match status" value="1"/>
</dbReference>